<evidence type="ECO:0000256" key="3">
    <source>
        <dbReference type="ARBA" id="ARBA00023163"/>
    </source>
</evidence>
<dbReference type="PANTHER" id="PTHR46796:SF15">
    <property type="entry name" value="BLL1074 PROTEIN"/>
    <property type="match status" value="1"/>
</dbReference>
<evidence type="ECO:0000313" key="7">
    <source>
        <dbReference type="Proteomes" id="UP000179642"/>
    </source>
</evidence>
<dbReference type="PROSITE" id="PS01124">
    <property type="entry name" value="HTH_ARAC_FAMILY_2"/>
    <property type="match status" value="1"/>
</dbReference>
<dbReference type="Proteomes" id="UP000179642">
    <property type="component" value="Unassembled WGS sequence"/>
</dbReference>
<reference evidence="6 7" key="1">
    <citation type="submission" date="2016-10" db="EMBL/GenBank/DDBJ databases">
        <title>Genome sequence of Streptomyces sp. MUSC 1.</title>
        <authorList>
            <person name="Lee L.-H."/>
            <person name="Ser H.-L."/>
            <person name="Law J.W.-F."/>
        </authorList>
    </citation>
    <scope>NUCLEOTIDE SEQUENCE [LARGE SCALE GENOMIC DNA]</scope>
    <source>
        <strain evidence="6 7">MUSC 1</strain>
    </source>
</reference>
<evidence type="ECO:0000313" key="6">
    <source>
        <dbReference type="EMBL" id="OIJ97352.1"/>
    </source>
</evidence>
<proteinExistence type="predicted"/>
<dbReference type="Pfam" id="PF12833">
    <property type="entry name" value="HTH_18"/>
    <property type="match status" value="1"/>
</dbReference>
<keyword evidence="3" id="KW-0804">Transcription</keyword>
<dbReference type="SMART" id="SM00342">
    <property type="entry name" value="HTH_ARAC"/>
    <property type="match status" value="1"/>
</dbReference>
<feature type="region of interest" description="Disordered" evidence="4">
    <location>
        <begin position="316"/>
        <end position="376"/>
    </location>
</feature>
<gene>
    <name evidence="6" type="ORF">BIV23_31295</name>
</gene>
<dbReference type="InterPro" id="IPR009057">
    <property type="entry name" value="Homeodomain-like_sf"/>
</dbReference>
<name>A0A1S2PUW4_9ACTN</name>
<dbReference type="Gene3D" id="1.10.10.60">
    <property type="entry name" value="Homeodomain-like"/>
    <property type="match status" value="1"/>
</dbReference>
<organism evidence="6 7">
    <name type="scientific">Streptomyces monashensis</name>
    <dbReference type="NCBI Taxonomy" id="1678012"/>
    <lineage>
        <taxon>Bacteria</taxon>
        <taxon>Bacillati</taxon>
        <taxon>Actinomycetota</taxon>
        <taxon>Actinomycetes</taxon>
        <taxon>Kitasatosporales</taxon>
        <taxon>Streptomycetaceae</taxon>
        <taxon>Streptomyces</taxon>
    </lineage>
</organism>
<dbReference type="EMBL" id="MLYO01000058">
    <property type="protein sequence ID" value="OIJ97352.1"/>
    <property type="molecule type" value="Genomic_DNA"/>
</dbReference>
<sequence length="376" mass="41205">MATSATGAAEGAQMGATMQDHTHELVRWPASPLLRGQTLGYRGFRFGVLGTRRRLMVPDGVVKVMVGFGDLVRVVDAVVPHHATHAASMVNPVRTRAAVGEHTGSLYGVTVLLTPIAAYRLFAVPLNEWGEQPLDPADLLGAEAARLAERLAECDGWESRFALLERIILTRLAFGPAVSPEVLWVWQRLRSDAGRVRVEQLASAVGWSRRHLERRFREQVGTTPKALAQVCRLQAALHRLDTGWSVARAAAETGYHDQPHFDRTFKGMMGCTPGQFRRYRAAADPSDSRDFLPDQVTSVLLQDPRGCASRYRLAKEKHLRRAPRPAGMLAARAPLPAVPQAAEPSSAHGGKVPDDDPGPTTTATRTERRAQTLPHR</sequence>
<keyword evidence="2" id="KW-0238">DNA-binding</keyword>
<dbReference type="InterPro" id="IPR018060">
    <property type="entry name" value="HTH_AraC"/>
</dbReference>
<feature type="domain" description="HTH araC/xylS-type" evidence="5">
    <location>
        <begin position="179"/>
        <end position="279"/>
    </location>
</feature>
<dbReference type="GO" id="GO:0003700">
    <property type="term" value="F:DNA-binding transcription factor activity"/>
    <property type="evidence" value="ECO:0007669"/>
    <property type="project" value="InterPro"/>
</dbReference>
<protein>
    <recommendedName>
        <fullName evidence="5">HTH araC/xylS-type domain-containing protein</fullName>
    </recommendedName>
</protein>
<keyword evidence="1" id="KW-0805">Transcription regulation</keyword>
<dbReference type="SUPFAM" id="SSF46689">
    <property type="entry name" value="Homeodomain-like"/>
    <property type="match status" value="2"/>
</dbReference>
<comment type="caution">
    <text evidence="6">The sequence shown here is derived from an EMBL/GenBank/DDBJ whole genome shotgun (WGS) entry which is preliminary data.</text>
</comment>
<dbReference type="PANTHER" id="PTHR46796">
    <property type="entry name" value="HTH-TYPE TRANSCRIPTIONAL ACTIVATOR RHAS-RELATED"/>
    <property type="match status" value="1"/>
</dbReference>
<evidence type="ECO:0000256" key="1">
    <source>
        <dbReference type="ARBA" id="ARBA00023015"/>
    </source>
</evidence>
<evidence type="ECO:0000259" key="5">
    <source>
        <dbReference type="PROSITE" id="PS01124"/>
    </source>
</evidence>
<evidence type="ECO:0000256" key="2">
    <source>
        <dbReference type="ARBA" id="ARBA00023125"/>
    </source>
</evidence>
<accession>A0A1S2PUW4</accession>
<dbReference type="GO" id="GO:0043565">
    <property type="term" value="F:sequence-specific DNA binding"/>
    <property type="evidence" value="ECO:0007669"/>
    <property type="project" value="InterPro"/>
</dbReference>
<keyword evidence="7" id="KW-1185">Reference proteome</keyword>
<dbReference type="AlphaFoldDB" id="A0A1S2PUW4"/>
<dbReference type="InterPro" id="IPR050204">
    <property type="entry name" value="AraC_XylS_family_regulators"/>
</dbReference>
<evidence type="ECO:0000256" key="4">
    <source>
        <dbReference type="SAM" id="MobiDB-lite"/>
    </source>
</evidence>